<organism evidence="8 9">
    <name type="scientific">Chryseobacterium phosphatilyticum</name>
    <dbReference type="NCBI Taxonomy" id="475075"/>
    <lineage>
        <taxon>Bacteria</taxon>
        <taxon>Pseudomonadati</taxon>
        <taxon>Bacteroidota</taxon>
        <taxon>Flavobacteriia</taxon>
        <taxon>Flavobacteriales</taxon>
        <taxon>Weeksellaceae</taxon>
        <taxon>Chryseobacterium group</taxon>
        <taxon>Chryseobacterium</taxon>
    </lineage>
</organism>
<evidence type="ECO:0000256" key="1">
    <source>
        <dbReference type="ARBA" id="ARBA00004651"/>
    </source>
</evidence>
<keyword evidence="3 6" id="KW-0812">Transmembrane</keyword>
<feature type="transmembrane region" description="Helical" evidence="6">
    <location>
        <begin position="358"/>
        <end position="377"/>
    </location>
</feature>
<dbReference type="EMBL" id="PPED02000003">
    <property type="protein sequence ID" value="PWN69500.1"/>
    <property type="molecule type" value="Genomic_DNA"/>
</dbReference>
<feature type="transmembrane region" description="Helical" evidence="6">
    <location>
        <begin position="324"/>
        <end position="346"/>
    </location>
</feature>
<dbReference type="PANTHER" id="PTHR43124">
    <property type="entry name" value="PURINE EFFLUX PUMP PBUE"/>
    <property type="match status" value="1"/>
</dbReference>
<dbReference type="AlphaFoldDB" id="A0A316XFD9"/>
<dbReference type="InterPro" id="IPR036259">
    <property type="entry name" value="MFS_trans_sf"/>
</dbReference>
<dbReference type="SUPFAM" id="SSF103473">
    <property type="entry name" value="MFS general substrate transporter"/>
    <property type="match status" value="1"/>
</dbReference>
<feature type="transmembrane region" description="Helical" evidence="6">
    <location>
        <begin position="70"/>
        <end position="89"/>
    </location>
</feature>
<feature type="transmembrane region" description="Helical" evidence="6">
    <location>
        <begin position="127"/>
        <end position="150"/>
    </location>
</feature>
<evidence type="ECO:0000313" key="9">
    <source>
        <dbReference type="Proteomes" id="UP000236594"/>
    </source>
</evidence>
<comment type="subcellular location">
    <subcellularLocation>
        <location evidence="1">Cell membrane</location>
        <topology evidence="1">Multi-pass membrane protein</topology>
    </subcellularLocation>
</comment>
<dbReference type="Gene3D" id="1.20.1250.20">
    <property type="entry name" value="MFS general substrate transporter like domains"/>
    <property type="match status" value="2"/>
</dbReference>
<dbReference type="InterPro" id="IPR050189">
    <property type="entry name" value="MFS_Efflux_Transporters"/>
</dbReference>
<proteinExistence type="predicted"/>
<feature type="transmembrane region" description="Helical" evidence="6">
    <location>
        <begin position="46"/>
        <end position="63"/>
    </location>
</feature>
<keyword evidence="5 6" id="KW-0472">Membrane</keyword>
<dbReference type="OrthoDB" id="9788453at2"/>
<dbReference type="InterPro" id="IPR020846">
    <property type="entry name" value="MFS_dom"/>
</dbReference>
<comment type="caution">
    <text evidence="8">The sequence shown here is derived from an EMBL/GenBank/DDBJ whole genome shotgun (WGS) entry which is preliminary data.</text>
</comment>
<name>A0A316XFD9_9FLAO</name>
<dbReference type="GO" id="GO:0005886">
    <property type="term" value="C:plasma membrane"/>
    <property type="evidence" value="ECO:0007669"/>
    <property type="project" value="UniProtKB-SubCell"/>
</dbReference>
<dbReference type="InterPro" id="IPR011701">
    <property type="entry name" value="MFS"/>
</dbReference>
<dbReference type="GO" id="GO:0022857">
    <property type="term" value="F:transmembrane transporter activity"/>
    <property type="evidence" value="ECO:0007669"/>
    <property type="project" value="InterPro"/>
</dbReference>
<dbReference type="PROSITE" id="PS50850">
    <property type="entry name" value="MFS"/>
    <property type="match status" value="1"/>
</dbReference>
<feature type="transmembrane region" description="Helical" evidence="6">
    <location>
        <begin position="156"/>
        <end position="178"/>
    </location>
</feature>
<gene>
    <name evidence="8" type="ORF">C1631_012690</name>
</gene>
<feature type="transmembrane region" description="Helical" evidence="6">
    <location>
        <begin position="267"/>
        <end position="285"/>
    </location>
</feature>
<keyword evidence="9" id="KW-1185">Reference proteome</keyword>
<dbReference type="CDD" id="cd17324">
    <property type="entry name" value="MFS_NepI_like"/>
    <property type="match status" value="1"/>
</dbReference>
<feature type="domain" description="Major facilitator superfamily (MFS) profile" evidence="7">
    <location>
        <begin position="1"/>
        <end position="380"/>
    </location>
</feature>
<evidence type="ECO:0000313" key="8">
    <source>
        <dbReference type="EMBL" id="PWN69500.1"/>
    </source>
</evidence>
<evidence type="ECO:0000256" key="4">
    <source>
        <dbReference type="ARBA" id="ARBA00022989"/>
    </source>
</evidence>
<dbReference type="PANTHER" id="PTHR43124:SF6">
    <property type="entry name" value="TRANSPORTER ARAJ-RELATED"/>
    <property type="match status" value="1"/>
</dbReference>
<evidence type="ECO:0000256" key="2">
    <source>
        <dbReference type="ARBA" id="ARBA00022475"/>
    </source>
</evidence>
<evidence type="ECO:0000256" key="5">
    <source>
        <dbReference type="ARBA" id="ARBA00023136"/>
    </source>
</evidence>
<evidence type="ECO:0000256" key="3">
    <source>
        <dbReference type="ARBA" id="ARBA00022692"/>
    </source>
</evidence>
<feature type="transmembrane region" description="Helical" evidence="6">
    <location>
        <begin position="5"/>
        <end position="26"/>
    </location>
</feature>
<keyword evidence="4 6" id="KW-1133">Transmembrane helix</keyword>
<feature type="transmembrane region" description="Helical" evidence="6">
    <location>
        <begin position="237"/>
        <end position="255"/>
    </location>
</feature>
<dbReference type="Pfam" id="PF07690">
    <property type="entry name" value="MFS_1"/>
    <property type="match status" value="1"/>
</dbReference>
<evidence type="ECO:0000256" key="6">
    <source>
        <dbReference type="SAM" id="Phobius"/>
    </source>
</evidence>
<protein>
    <submittedName>
        <fullName evidence="8">MFS transporter</fullName>
    </submittedName>
</protein>
<feature type="transmembrane region" description="Helical" evidence="6">
    <location>
        <begin position="202"/>
        <end position="222"/>
    </location>
</feature>
<sequence>MDKRIIPLAIGGLGIGTTEFTVMGLLPDIAKTLQISIPQAGHLISAYAMGVVIGAPLLIGYSVKFQPKKVLIAFMVLFTLFNGLSAIAPDYTTMLSIRFMSGLPHGAFFGVGTVVASKMAGKGKEAFYISMMFTGLTVANLVMVPLVTYIGHAYHWRFYFAIVAVIGLFALLFLKLWLPNMEGNQNTHFLEELKFLKNKQSWMVLGITAIGFGGLFTWLSYITPLMTGISGVQSDQMAYVMVLAGAGMVVGNLAGGIVSDKLGPEKTCVVLIFLMMISLTGVFLLSEHQNIAFVLTFMCGALSMSIAAPINIMMMKAAPKSEMMAAAFMQAGFNIANAMGAFLGGIPLEYGLPFNYPSLVGVGMTFIGLAISVRYMYLYGSGNSSVEEEAVAECVSCDK</sequence>
<feature type="transmembrane region" description="Helical" evidence="6">
    <location>
        <begin position="291"/>
        <end position="312"/>
    </location>
</feature>
<accession>A0A316XFD9</accession>
<feature type="transmembrane region" description="Helical" evidence="6">
    <location>
        <begin position="95"/>
        <end position="115"/>
    </location>
</feature>
<evidence type="ECO:0000259" key="7">
    <source>
        <dbReference type="PROSITE" id="PS50850"/>
    </source>
</evidence>
<reference evidence="8 9" key="1">
    <citation type="submission" date="2018-04" db="EMBL/GenBank/DDBJ databases">
        <title>Draft Genome Sequence of Phosphate-Solubilizing Chryseobacterium sp. ISE14 that is a Biocontrol and Plant Growth-Promoting Rhizobacterium Isolated from Cucumber.</title>
        <authorList>
            <person name="Jeong J.-J."/>
            <person name="Sang M.K."/>
            <person name="Choi I.-G."/>
            <person name="Kim K.D."/>
        </authorList>
    </citation>
    <scope>NUCLEOTIDE SEQUENCE [LARGE SCALE GENOMIC DNA]</scope>
    <source>
        <strain evidence="8 9">ISE14</strain>
    </source>
</reference>
<keyword evidence="2" id="KW-1003">Cell membrane</keyword>
<dbReference type="Proteomes" id="UP000236594">
    <property type="component" value="Unassembled WGS sequence"/>
</dbReference>